<evidence type="ECO:0000256" key="12">
    <source>
        <dbReference type="ARBA" id="ARBA00048300"/>
    </source>
</evidence>
<evidence type="ECO:0000256" key="6">
    <source>
        <dbReference type="ARBA" id="ARBA00022741"/>
    </source>
</evidence>
<dbReference type="InterPro" id="IPR018164">
    <property type="entry name" value="Ala-tRNA-synth_IIc_N"/>
</dbReference>
<keyword evidence="13" id="KW-0496">Mitochondrion</keyword>
<dbReference type="InterPro" id="IPR012947">
    <property type="entry name" value="tRNA_SAD"/>
</dbReference>
<feature type="binding site" evidence="13">
    <location>
        <position position="632"/>
    </location>
    <ligand>
        <name>Zn(2+)</name>
        <dbReference type="ChEBI" id="CHEBI:29105"/>
    </ligand>
</feature>
<keyword evidence="3 13" id="KW-0820">tRNA-binding</keyword>
<evidence type="ECO:0000256" key="13">
    <source>
        <dbReference type="HAMAP-Rule" id="MF_03133"/>
    </source>
</evidence>
<dbReference type="HAMAP" id="MF_00036_B">
    <property type="entry name" value="Ala_tRNA_synth_B"/>
    <property type="match status" value="1"/>
</dbReference>
<keyword evidence="13" id="KW-0963">Cytoplasm</keyword>
<evidence type="ECO:0000256" key="10">
    <source>
        <dbReference type="ARBA" id="ARBA00022917"/>
    </source>
</evidence>
<feature type="domain" description="Alanyl-transfer RNA synthetases family profile" evidence="14">
    <location>
        <begin position="26"/>
        <end position="801"/>
    </location>
</feature>
<keyword evidence="11 13" id="KW-0030">Aminoacyl-tRNA synthetase</keyword>
<comment type="similarity">
    <text evidence="2">Belongs to the class-II aminoacyl-tRNA synthetase family. Alax-L subfamily.</text>
</comment>
<keyword evidence="6 13" id="KW-0547">Nucleotide-binding</keyword>
<evidence type="ECO:0000256" key="4">
    <source>
        <dbReference type="ARBA" id="ARBA00022598"/>
    </source>
</evidence>
<evidence type="ECO:0000256" key="9">
    <source>
        <dbReference type="ARBA" id="ARBA00022884"/>
    </source>
</evidence>
<proteinExistence type="inferred from homology"/>
<dbReference type="SUPFAM" id="SSF55681">
    <property type="entry name" value="Class II aaRS and biotin synthetases"/>
    <property type="match status" value="1"/>
</dbReference>
<dbReference type="InterPro" id="IPR002318">
    <property type="entry name" value="Ala-tRNA-lgiase_IIc"/>
</dbReference>
<dbReference type="SMART" id="SM00863">
    <property type="entry name" value="tRNA_SAD"/>
    <property type="match status" value="1"/>
</dbReference>
<dbReference type="Proteomes" id="UP000355283">
    <property type="component" value="Unassembled WGS sequence"/>
</dbReference>
<evidence type="ECO:0000256" key="3">
    <source>
        <dbReference type="ARBA" id="ARBA00022555"/>
    </source>
</evidence>
<keyword evidence="7 13" id="KW-0862">Zinc</keyword>
<sequence length="991" mass="109290">MSNGGTAEDVNGLHEGVADLSIETAWSARRVRQTFIDYFTNKREHVFWPSSPVVPHDDPTLLFANAGMNQYKPLFLGIVDPKLPLSKLTRAVNSQKCIRAGGKHNDLEDVGKDTYHHTFFEMLGNWSFGSYFKEEAIAWAWDCLVNEFGLDPSRLYATYFGGNEKQGLTADEEARNIWLRYLPPNRVLPFDCKDNFWEMGETGPCGPCTEIHYDRLPAREVPELVNMDSPDLIEIWNVVFIQYNREEGGALRELPSKHVDTGMGFERLTSILQDKPSNYDTDIFMPLFDAIQELTGAPPYAGKLGKADPESRDMAYRVVADHIRTLTFAIADGAVPSNDGRGYVLRRILRRAVRYGAKVLGAAPGFFSKLVHVVVNQMKDIFPELEEKEKRVMEVLADEERAFNRTLDQGEKHFKKVADELLLAASQRGGDKGEKVAFPAKEAHYLYSTMGFPVDLTELMAEEKGLIVDRAGFETLLAEDKRLSAMAAAAKKEMGGKEMVLEAEQTAWLQSRGVEITDSSLKYVWHHEPSARVMALYKGKAVGFVEEVTAEDGVVAVILNTTSFYAEQGGQIHDTGVITNLDGTDTLRVDSVQSYGGYVLHIGPLESGALRVGDTATCMVDYERRARIAPNHTMTHVLNYALRRVLLKGVSDGSGLCDQKGSAVDDEKLRFDFAWNKALTKEELAEVETIVRERISRELPVHSYIAPLEKALHINSLRQVFGERYPDPVRVLSVGHEVPPMLEDPTNPAWQDTSVEFCGGTHLSNTREAERFALIEETGIAKGIRRITAVTKDMARAAEELAEEFAGLLALAEVKPEEELEGEVKMLNTRLGPLTISAVEKERFRTALDALLARVKKFKKEKVARSRDLALSRVTEIATEAAVSGRSVVIERVDFGTDGKIAKETLDKASQIHPSGCFLLISADEDSGKFGVYSTAPKLGSPLDPIAWVAAAIEGAGGGRSGGKSPRGQGVGEGLEKIGSAVTAAKAFAGV</sequence>
<dbReference type="PANTHER" id="PTHR11777">
    <property type="entry name" value="ALANYL-TRNA SYNTHETASE"/>
    <property type="match status" value="1"/>
</dbReference>
<dbReference type="CDD" id="cd00673">
    <property type="entry name" value="AlaRS_core"/>
    <property type="match status" value="1"/>
</dbReference>
<gene>
    <name evidence="15" type="ORF">NSK_000151</name>
</gene>
<feature type="binding site" evidence="13">
    <location>
        <position position="636"/>
    </location>
    <ligand>
        <name>Zn(2+)</name>
        <dbReference type="ChEBI" id="CHEBI:29105"/>
    </ligand>
</feature>
<dbReference type="GO" id="GO:0009507">
    <property type="term" value="C:chloroplast"/>
    <property type="evidence" value="ECO:0007669"/>
    <property type="project" value="UniProtKB-SubCell"/>
</dbReference>
<keyword evidence="10 13" id="KW-0648">Protein biosynthesis</keyword>
<dbReference type="Pfam" id="PF26023">
    <property type="entry name" value="ALA1"/>
    <property type="match status" value="1"/>
</dbReference>
<dbReference type="InterPro" id="IPR018165">
    <property type="entry name" value="Ala-tRNA-synth_IIc_core"/>
</dbReference>
<accession>A0A4D9DDR6</accession>
<evidence type="ECO:0000313" key="15">
    <source>
        <dbReference type="EMBL" id="TFJ88577.1"/>
    </source>
</evidence>
<dbReference type="FunFam" id="3.30.980.10:FF:000004">
    <property type="entry name" value="Alanine--tRNA ligase, cytoplasmic"/>
    <property type="match status" value="1"/>
</dbReference>
<dbReference type="GO" id="GO:0008270">
    <property type="term" value="F:zinc ion binding"/>
    <property type="evidence" value="ECO:0007669"/>
    <property type="project" value="UniProtKB-UniRule"/>
</dbReference>
<comment type="cofactor">
    <cofactor evidence="13">
        <name>Zn(2+)</name>
        <dbReference type="ChEBI" id="CHEBI:29105"/>
    </cofactor>
    <text evidence="13">Binds 1 zinc ion per subunit.</text>
</comment>
<dbReference type="InterPro" id="IPR009000">
    <property type="entry name" value="Transl_B-barrel_sf"/>
</dbReference>
<protein>
    <recommendedName>
        <fullName evidence="13">Alanine--tRNA ligase</fullName>
        <ecNumber evidence="13">6.1.1.7</ecNumber>
    </recommendedName>
    <alternativeName>
        <fullName evidence="13">Alanyl-tRNA synthetase</fullName>
        <shortName evidence="13">AlaRS</shortName>
    </alternativeName>
</protein>
<dbReference type="Pfam" id="PF07973">
    <property type="entry name" value="tRNA_SAD"/>
    <property type="match status" value="1"/>
</dbReference>
<name>A0A4D9DDR6_9STRA</name>
<dbReference type="InterPro" id="IPR018163">
    <property type="entry name" value="Thr/Ala-tRNA-synth_IIc_edit"/>
</dbReference>
<keyword evidence="5 13" id="KW-0479">Metal-binding</keyword>
<evidence type="ECO:0000256" key="11">
    <source>
        <dbReference type="ARBA" id="ARBA00023146"/>
    </source>
</evidence>
<dbReference type="GO" id="GO:0005739">
    <property type="term" value="C:mitochondrion"/>
    <property type="evidence" value="ECO:0007669"/>
    <property type="project" value="UniProtKB-SubCell"/>
</dbReference>
<dbReference type="PROSITE" id="PS50860">
    <property type="entry name" value="AA_TRNA_LIGASE_II_ALA"/>
    <property type="match status" value="1"/>
</dbReference>
<dbReference type="InterPro" id="IPR045864">
    <property type="entry name" value="aa-tRNA-synth_II/BPL/LPL"/>
</dbReference>
<organism evidence="15 16">
    <name type="scientific">Nannochloropsis salina CCMP1776</name>
    <dbReference type="NCBI Taxonomy" id="1027361"/>
    <lineage>
        <taxon>Eukaryota</taxon>
        <taxon>Sar</taxon>
        <taxon>Stramenopiles</taxon>
        <taxon>Ochrophyta</taxon>
        <taxon>Eustigmatophyceae</taxon>
        <taxon>Eustigmatales</taxon>
        <taxon>Monodopsidaceae</taxon>
        <taxon>Microchloropsis</taxon>
        <taxon>Microchloropsis salina</taxon>
    </lineage>
</organism>
<keyword evidence="8 13" id="KW-0067">ATP-binding</keyword>
<evidence type="ECO:0000313" key="16">
    <source>
        <dbReference type="Proteomes" id="UP000355283"/>
    </source>
</evidence>
<evidence type="ECO:0000256" key="2">
    <source>
        <dbReference type="ARBA" id="ARBA00008429"/>
    </source>
</evidence>
<reference evidence="15 16" key="1">
    <citation type="submission" date="2019-01" db="EMBL/GenBank/DDBJ databases">
        <title>Nuclear Genome Assembly of the Microalgal Biofuel strain Nannochloropsis salina CCMP1776.</title>
        <authorList>
            <person name="Hovde B."/>
        </authorList>
    </citation>
    <scope>NUCLEOTIDE SEQUENCE [LARGE SCALE GENOMIC DNA]</scope>
    <source>
        <strain evidence="15 16">CCMP1776</strain>
    </source>
</reference>
<dbReference type="InterPro" id="IPR023033">
    <property type="entry name" value="Ala_tRNA_ligase_euk/bac"/>
</dbReference>
<dbReference type="Gene3D" id="3.30.930.10">
    <property type="entry name" value="Bira Bifunctional Protein, Domain 2"/>
    <property type="match status" value="1"/>
</dbReference>
<dbReference type="SUPFAM" id="SSF55186">
    <property type="entry name" value="ThrRS/AlaRS common domain"/>
    <property type="match status" value="1"/>
</dbReference>
<dbReference type="Gene3D" id="3.30.980.10">
    <property type="entry name" value="Threonyl-trna Synthetase, Chain A, domain 2"/>
    <property type="match status" value="1"/>
</dbReference>
<dbReference type="GO" id="GO:0004813">
    <property type="term" value="F:alanine-tRNA ligase activity"/>
    <property type="evidence" value="ECO:0007669"/>
    <property type="project" value="UniProtKB-UniRule"/>
</dbReference>
<dbReference type="GO" id="GO:0005524">
    <property type="term" value="F:ATP binding"/>
    <property type="evidence" value="ECO:0007669"/>
    <property type="project" value="UniProtKB-UniRule"/>
</dbReference>
<dbReference type="Pfam" id="PF01411">
    <property type="entry name" value="tRNA-synt_2c"/>
    <property type="match status" value="1"/>
</dbReference>
<keyword evidence="16" id="KW-1185">Reference proteome</keyword>
<dbReference type="PANTHER" id="PTHR11777:SF9">
    <property type="entry name" value="ALANINE--TRNA LIGASE, CYTOPLASMIC"/>
    <property type="match status" value="1"/>
</dbReference>
<evidence type="ECO:0000256" key="1">
    <source>
        <dbReference type="ARBA" id="ARBA00004229"/>
    </source>
</evidence>
<evidence type="ECO:0000256" key="8">
    <source>
        <dbReference type="ARBA" id="ARBA00022840"/>
    </source>
</evidence>
<dbReference type="GO" id="GO:0000049">
    <property type="term" value="F:tRNA binding"/>
    <property type="evidence" value="ECO:0007669"/>
    <property type="project" value="UniProtKB-KW"/>
</dbReference>
<dbReference type="InterPro" id="IPR018162">
    <property type="entry name" value="Ala-tRNA-ligase_IIc_anticod-bd"/>
</dbReference>
<comment type="catalytic activity">
    <reaction evidence="12 13">
        <text>tRNA(Ala) + L-alanine + ATP = L-alanyl-tRNA(Ala) + AMP + diphosphate</text>
        <dbReference type="Rhea" id="RHEA:12540"/>
        <dbReference type="Rhea" id="RHEA-COMP:9657"/>
        <dbReference type="Rhea" id="RHEA-COMP:9923"/>
        <dbReference type="ChEBI" id="CHEBI:30616"/>
        <dbReference type="ChEBI" id="CHEBI:33019"/>
        <dbReference type="ChEBI" id="CHEBI:57972"/>
        <dbReference type="ChEBI" id="CHEBI:78442"/>
        <dbReference type="ChEBI" id="CHEBI:78497"/>
        <dbReference type="ChEBI" id="CHEBI:456215"/>
        <dbReference type="EC" id="6.1.1.7"/>
    </reaction>
</comment>
<feature type="binding site" evidence="13">
    <location>
        <position position="758"/>
    </location>
    <ligand>
        <name>Zn(2+)</name>
        <dbReference type="ChEBI" id="CHEBI:29105"/>
    </ligand>
</feature>
<keyword evidence="4 13" id="KW-0436">Ligase</keyword>
<dbReference type="InterPro" id="IPR059090">
    <property type="entry name" value="ALA1_helical"/>
</dbReference>
<dbReference type="OrthoDB" id="2423964at2759"/>
<comment type="subunit">
    <text evidence="13">Monomer.</text>
</comment>
<comment type="domain">
    <text evidence="13">Consists of three domains; the N-terminal catalytic domain, the editing domain and the C-terminal C-Ala domain. The editing domain removes incorrectly charged amino acids, while the C-Ala domain, along with tRNA(Ala), serves as a bridge to cooperatively bring together the editing and aminoacylation centers thus stimulating deacylation of misacylated tRNAs.</text>
</comment>
<comment type="caution">
    <text evidence="15">The sequence shown here is derived from an EMBL/GenBank/DDBJ whole genome shotgun (WGS) entry which is preliminary data.</text>
</comment>
<dbReference type="GO" id="GO:0070143">
    <property type="term" value="P:mitochondrial alanyl-tRNA aminoacylation"/>
    <property type="evidence" value="ECO:0007669"/>
    <property type="project" value="UniProtKB-UniRule"/>
</dbReference>
<feature type="binding site" evidence="13">
    <location>
        <position position="762"/>
    </location>
    <ligand>
        <name>Zn(2+)</name>
        <dbReference type="ChEBI" id="CHEBI:29105"/>
    </ligand>
</feature>
<dbReference type="EC" id="6.1.1.7" evidence="13"/>
<dbReference type="FunFam" id="3.30.930.10:FF:000011">
    <property type="entry name" value="Alanine--tRNA ligase, cytoplasmic"/>
    <property type="match status" value="1"/>
</dbReference>
<dbReference type="NCBIfam" id="TIGR00344">
    <property type="entry name" value="alaS"/>
    <property type="match status" value="1"/>
</dbReference>
<dbReference type="EMBL" id="SDOX01000001">
    <property type="protein sequence ID" value="TFJ88577.1"/>
    <property type="molecule type" value="Genomic_DNA"/>
</dbReference>
<evidence type="ECO:0000259" key="14">
    <source>
        <dbReference type="PROSITE" id="PS50860"/>
    </source>
</evidence>
<dbReference type="Gene3D" id="3.10.310.40">
    <property type="match status" value="1"/>
</dbReference>
<comment type="function">
    <text evidence="13">Catalyzes the attachment of alanine to tRNA(Ala) in a two-step reaction: alanine is first activated by ATP to form Ala-AMP and then transferred to the acceptor end of tRNA(Ala). Also edits incorrectly charged tRNA(Ala) via its editing domain.</text>
</comment>
<dbReference type="SUPFAM" id="SSF101353">
    <property type="entry name" value="Putative anticodon-binding domain of alanyl-tRNA synthetase (AlaRS)"/>
    <property type="match status" value="1"/>
</dbReference>
<dbReference type="AlphaFoldDB" id="A0A4D9DDR6"/>
<dbReference type="GO" id="GO:0002161">
    <property type="term" value="F:aminoacyl-tRNA deacylase activity"/>
    <property type="evidence" value="ECO:0007669"/>
    <property type="project" value="TreeGrafter"/>
</dbReference>
<evidence type="ECO:0000256" key="5">
    <source>
        <dbReference type="ARBA" id="ARBA00022723"/>
    </source>
</evidence>
<dbReference type="SUPFAM" id="SSF50447">
    <property type="entry name" value="Translation proteins"/>
    <property type="match status" value="1"/>
</dbReference>
<comment type="subcellular location">
    <subcellularLocation>
        <location evidence="13">Mitochondrion</location>
    </subcellularLocation>
    <subcellularLocation>
        <location evidence="13">Cytoplasm</location>
    </subcellularLocation>
    <subcellularLocation>
        <location evidence="1">Plastid</location>
        <location evidence="1">Chloroplast</location>
    </subcellularLocation>
</comment>
<evidence type="ECO:0000256" key="7">
    <source>
        <dbReference type="ARBA" id="ARBA00022833"/>
    </source>
</evidence>
<keyword evidence="9 13" id="KW-0694">RNA-binding</keyword>
<dbReference type="InterPro" id="IPR050058">
    <property type="entry name" value="Ala-tRNA_ligase"/>
</dbReference>
<dbReference type="PRINTS" id="PR00980">
    <property type="entry name" value="TRNASYNTHALA"/>
</dbReference>
<dbReference type="Gene3D" id="2.40.30.130">
    <property type="match status" value="1"/>
</dbReference>